<reference evidence="2" key="1">
    <citation type="submission" date="2009-02" db="EMBL/GenBank/DDBJ databases">
        <title>The Genome Sequence of Ajellomyces capsulatus strain G186AR.</title>
        <authorList>
            <consortium name="The Broad Institute Genome Sequencing Platform"/>
            <person name="Champion M."/>
            <person name="Cuomo C."/>
            <person name="Ma L.-J."/>
            <person name="Henn M.R."/>
            <person name="Sil A."/>
            <person name="Goldman B."/>
            <person name="Young S.K."/>
            <person name="Kodira C.D."/>
            <person name="Zeng Q."/>
            <person name="Koehrsen M."/>
            <person name="Alvarado L."/>
            <person name="Berlin A."/>
            <person name="Borenstein D."/>
            <person name="Chen Z."/>
            <person name="Engels R."/>
            <person name="Freedman E."/>
            <person name="Gellesch M."/>
            <person name="Goldberg J."/>
            <person name="Griggs A."/>
            <person name="Gujja S."/>
            <person name="Heiman D."/>
            <person name="Hepburn T."/>
            <person name="Howarth C."/>
            <person name="Jen D."/>
            <person name="Larson L."/>
            <person name="Lewis B."/>
            <person name="Mehta T."/>
            <person name="Park D."/>
            <person name="Pearson M."/>
            <person name="Roberts A."/>
            <person name="Saif S."/>
            <person name="Shea T."/>
            <person name="Shenoy N."/>
            <person name="Sisk P."/>
            <person name="Stolte C."/>
            <person name="Sykes S."/>
            <person name="Walk T."/>
            <person name="White J."/>
            <person name="Yandava C."/>
            <person name="Klein B."/>
            <person name="McEwen J.G."/>
            <person name="Puccia R."/>
            <person name="Goldman G.H."/>
            <person name="Felipe M.S."/>
            <person name="Nino-Vega G."/>
            <person name="San-Blas G."/>
            <person name="Taylor J."/>
            <person name="Mendoza L."/>
            <person name="Galagan J."/>
            <person name="Nusbaum C."/>
            <person name="Birren B."/>
        </authorList>
    </citation>
    <scope>NUCLEOTIDE SEQUENCE</scope>
    <source>
        <strain evidence="2">G186AR</strain>
    </source>
</reference>
<dbReference type="AlphaFoldDB" id="C0NP59"/>
<evidence type="ECO:0000256" key="1">
    <source>
        <dbReference type="SAM" id="MobiDB-lite"/>
    </source>
</evidence>
<evidence type="ECO:0000313" key="3">
    <source>
        <dbReference type="Proteomes" id="UP000001631"/>
    </source>
</evidence>
<dbReference type="EMBL" id="GG663368">
    <property type="protein sequence ID" value="EEH06719.1"/>
    <property type="molecule type" value="Genomic_DNA"/>
</dbReference>
<feature type="compositionally biased region" description="Basic and acidic residues" evidence="1">
    <location>
        <begin position="92"/>
        <end position="105"/>
    </location>
</feature>
<feature type="compositionally biased region" description="Basic and acidic residues" evidence="1">
    <location>
        <begin position="71"/>
        <end position="83"/>
    </location>
</feature>
<sequence>MSVYFISWQKSGQLTSPLARSVRLELSSARATPGLVTASSSLAPRISIWNPVQGAGSCPPAQSFLTLVVPQEEKNKKKEKENQGQKLRRERKSAIDRGRKQTETKEDELHVTARAMTIYQGYGLHTVLGFGCKGKEKAMLETQIPCANTISKSEEEKMMKMKKQSE</sequence>
<protein>
    <submittedName>
        <fullName evidence="2">Uncharacterized protein</fullName>
    </submittedName>
</protein>
<organism evidence="2 3">
    <name type="scientific">Ajellomyces capsulatus (strain G186AR / H82 / ATCC MYA-2454 / RMSCC 2432)</name>
    <name type="common">Darling's disease fungus</name>
    <name type="synonym">Histoplasma capsulatum</name>
    <dbReference type="NCBI Taxonomy" id="447093"/>
    <lineage>
        <taxon>Eukaryota</taxon>
        <taxon>Fungi</taxon>
        <taxon>Dikarya</taxon>
        <taxon>Ascomycota</taxon>
        <taxon>Pezizomycotina</taxon>
        <taxon>Eurotiomycetes</taxon>
        <taxon>Eurotiomycetidae</taxon>
        <taxon>Onygenales</taxon>
        <taxon>Ajellomycetaceae</taxon>
        <taxon>Histoplasma</taxon>
    </lineage>
</organism>
<dbReference type="GeneID" id="69037955"/>
<dbReference type="RefSeq" id="XP_045287200.1">
    <property type="nucleotide sequence ID" value="XM_045431988.1"/>
</dbReference>
<dbReference type="Proteomes" id="UP000001631">
    <property type="component" value="Unassembled WGS sequence"/>
</dbReference>
<name>C0NP59_AJECG</name>
<accession>C0NP59</accession>
<dbReference type="InParanoid" id="C0NP59"/>
<dbReference type="HOGENOM" id="CLU_1602239_0_0_1"/>
<keyword evidence="3" id="KW-1185">Reference proteome</keyword>
<feature type="region of interest" description="Disordered" evidence="1">
    <location>
        <begin position="69"/>
        <end position="105"/>
    </location>
</feature>
<gene>
    <name evidence="2" type="ORF">HCBG_04939</name>
</gene>
<proteinExistence type="predicted"/>
<evidence type="ECO:0000313" key="2">
    <source>
        <dbReference type="EMBL" id="EEH06719.1"/>
    </source>
</evidence>